<reference evidence="1" key="1">
    <citation type="submission" date="2023-04" db="EMBL/GenBank/DDBJ databases">
        <title>A chromosome-level genome assembly of the parasitoid wasp Eretmocerus hayati.</title>
        <authorList>
            <person name="Zhong Y."/>
            <person name="Liu S."/>
            <person name="Liu Y."/>
        </authorList>
    </citation>
    <scope>NUCLEOTIDE SEQUENCE</scope>
    <source>
        <strain evidence="1">ZJU_SS_LIU_2023</strain>
    </source>
</reference>
<sequence>MDDTNKRIISICNNGHTKKFRSTNGEVSKSALADHFGQGRLIYIIDDEPFILASDEANFFLEEDIDEYHFEPSNGSLASRKFLRFEEMREKLLLRPDGKKAGKRSCSTDDRVMNERQQTEDVSINHQNGILGSDRSRPNAAQGCRRPPTQAARNASKPKVNLPYLKRILYVRCMVKEHFDASFVPQGRGTSFELDGNHDYPIEEIKDMCKEALLADGSICDEDVARGESIVMLGLLSGKSFDEFVDESGKPCTLWEFCKCPGYRNGHSEMRMSLLITKIALPPGYSNEKNCTTRPSTSDEQPPLKREMSLGNEPILIEDDSDLSYPDFDGRQTQPPSPPRDDDDDDEVLRSAEATLLRVKKLINLRKPQVDELSASSCSAQEDKLLSLRRRGV</sequence>
<keyword evidence="2" id="KW-1185">Reference proteome</keyword>
<dbReference type="Proteomes" id="UP001239111">
    <property type="component" value="Chromosome 4"/>
</dbReference>
<proteinExistence type="predicted"/>
<organism evidence="1 2">
    <name type="scientific">Eretmocerus hayati</name>
    <dbReference type="NCBI Taxonomy" id="131215"/>
    <lineage>
        <taxon>Eukaryota</taxon>
        <taxon>Metazoa</taxon>
        <taxon>Ecdysozoa</taxon>
        <taxon>Arthropoda</taxon>
        <taxon>Hexapoda</taxon>
        <taxon>Insecta</taxon>
        <taxon>Pterygota</taxon>
        <taxon>Neoptera</taxon>
        <taxon>Endopterygota</taxon>
        <taxon>Hymenoptera</taxon>
        <taxon>Apocrita</taxon>
        <taxon>Proctotrupomorpha</taxon>
        <taxon>Chalcidoidea</taxon>
        <taxon>Aphelinidae</taxon>
        <taxon>Aphelininae</taxon>
        <taxon>Eretmocerus</taxon>
    </lineage>
</organism>
<gene>
    <name evidence="1" type="ORF">QAD02_007555</name>
</gene>
<evidence type="ECO:0000313" key="2">
    <source>
        <dbReference type="Proteomes" id="UP001239111"/>
    </source>
</evidence>
<evidence type="ECO:0000313" key="1">
    <source>
        <dbReference type="EMBL" id="KAJ8665893.1"/>
    </source>
</evidence>
<protein>
    <submittedName>
        <fullName evidence="1">Uncharacterized protein</fullName>
    </submittedName>
</protein>
<dbReference type="EMBL" id="CM056744">
    <property type="protein sequence ID" value="KAJ8665893.1"/>
    <property type="molecule type" value="Genomic_DNA"/>
</dbReference>
<accession>A0ACC2N4M1</accession>
<comment type="caution">
    <text evidence="1">The sequence shown here is derived from an EMBL/GenBank/DDBJ whole genome shotgun (WGS) entry which is preliminary data.</text>
</comment>
<name>A0ACC2N4M1_9HYME</name>